<evidence type="ECO:0000313" key="2">
    <source>
        <dbReference type="Proteomes" id="UP001430614"/>
    </source>
</evidence>
<comment type="caution">
    <text evidence="1">The sequence shown here is derived from an EMBL/GenBank/DDBJ whole genome shotgun (WGS) entry which is preliminary data.</text>
</comment>
<name>A0ABS8KC57_9BURK</name>
<protein>
    <submittedName>
        <fullName evidence="1">Uncharacterized protein</fullName>
    </submittedName>
</protein>
<evidence type="ECO:0000313" key="1">
    <source>
        <dbReference type="EMBL" id="MCC8402053.1"/>
    </source>
</evidence>
<organism evidence="1 2">
    <name type="scientific">Paraburkholderia translucens</name>
    <dbReference type="NCBI Taxonomy" id="2886945"/>
    <lineage>
        <taxon>Bacteria</taxon>
        <taxon>Pseudomonadati</taxon>
        <taxon>Pseudomonadota</taxon>
        <taxon>Betaproteobacteria</taxon>
        <taxon>Burkholderiales</taxon>
        <taxon>Burkholderiaceae</taxon>
        <taxon>Paraburkholderia</taxon>
    </lineage>
</organism>
<reference evidence="1 2" key="1">
    <citation type="submission" date="2021-11" db="EMBL/GenBank/DDBJ databases">
        <authorList>
            <person name="Oh E.-T."/>
            <person name="Kim S.-B."/>
        </authorList>
    </citation>
    <scope>NUCLEOTIDE SEQUENCE [LARGE SCALE GENOMIC DNA]</scope>
    <source>
        <strain evidence="1 2">MMS20-SJTN17</strain>
    </source>
</reference>
<dbReference type="RefSeq" id="WP_230560925.1">
    <property type="nucleotide sequence ID" value="NZ_JAJITC010000004.1"/>
</dbReference>
<accession>A0ABS8KC57</accession>
<dbReference type="EMBL" id="JAJITC010000004">
    <property type="protein sequence ID" value="MCC8402053.1"/>
    <property type="molecule type" value="Genomic_DNA"/>
</dbReference>
<sequence length="56" mass="6101">MATLTKLNKIPFDAIGKSAQQTLVEANTLLKRLDTEVTSCRANSSMPTLARITFCS</sequence>
<keyword evidence="2" id="KW-1185">Reference proteome</keyword>
<dbReference type="Proteomes" id="UP001430614">
    <property type="component" value="Unassembled WGS sequence"/>
</dbReference>
<proteinExistence type="predicted"/>
<gene>
    <name evidence="1" type="ORF">LJ655_09130</name>
</gene>